<feature type="transmembrane region" description="Helical" evidence="1">
    <location>
        <begin position="233"/>
        <end position="250"/>
    </location>
</feature>
<feature type="transmembrane region" description="Helical" evidence="1">
    <location>
        <begin position="109"/>
        <end position="136"/>
    </location>
</feature>
<feature type="transmembrane region" description="Helical" evidence="1">
    <location>
        <begin position="26"/>
        <end position="44"/>
    </location>
</feature>
<feature type="transmembrane region" description="Helical" evidence="1">
    <location>
        <begin position="78"/>
        <end position="97"/>
    </location>
</feature>
<gene>
    <name evidence="2" type="ORF">INP51_15885</name>
</gene>
<feature type="transmembrane region" description="Helical" evidence="1">
    <location>
        <begin position="50"/>
        <end position="66"/>
    </location>
</feature>
<keyword evidence="1" id="KW-1133">Transmembrane helix</keyword>
<keyword evidence="1" id="KW-0812">Transmembrane</keyword>
<proteinExistence type="predicted"/>
<keyword evidence="3" id="KW-1185">Reference proteome</keyword>
<name>A0A7M2RGB5_9FIRM</name>
<dbReference type="Proteomes" id="UP000593601">
    <property type="component" value="Chromosome"/>
</dbReference>
<organism evidence="2 3">
    <name type="scientific">Blautia liquoris</name>
    <dbReference type="NCBI Taxonomy" id="2779518"/>
    <lineage>
        <taxon>Bacteria</taxon>
        <taxon>Bacillati</taxon>
        <taxon>Bacillota</taxon>
        <taxon>Clostridia</taxon>
        <taxon>Lachnospirales</taxon>
        <taxon>Lachnospiraceae</taxon>
        <taxon>Blautia</taxon>
    </lineage>
</organism>
<reference evidence="2 3" key="1">
    <citation type="submission" date="2020-10" db="EMBL/GenBank/DDBJ databases">
        <title>Blautia liquoris sp.nov., isolated from the mud in a fermentation cellar used for the production of Chinese strong-flavoured liquor.</title>
        <authorList>
            <person name="Lu L."/>
        </authorList>
    </citation>
    <scope>NUCLEOTIDE SEQUENCE [LARGE SCALE GENOMIC DNA]</scope>
    <source>
        <strain evidence="2 3">LZLJ-3</strain>
    </source>
</reference>
<dbReference type="EMBL" id="CP063304">
    <property type="protein sequence ID" value="QOV19386.1"/>
    <property type="molecule type" value="Genomic_DNA"/>
</dbReference>
<feature type="transmembrane region" description="Helical" evidence="1">
    <location>
        <begin position="208"/>
        <end position="224"/>
    </location>
</feature>
<protein>
    <recommendedName>
        <fullName evidence="4">TraX protein</fullName>
    </recommendedName>
</protein>
<keyword evidence="1" id="KW-0472">Membrane</keyword>
<dbReference type="KEGG" id="bliq:INP51_15885"/>
<dbReference type="AlphaFoldDB" id="A0A7M2RGB5"/>
<evidence type="ECO:0000313" key="2">
    <source>
        <dbReference type="EMBL" id="QOV19386.1"/>
    </source>
</evidence>
<accession>A0A7M2RGB5</accession>
<evidence type="ECO:0000256" key="1">
    <source>
        <dbReference type="SAM" id="Phobius"/>
    </source>
</evidence>
<feature type="transmembrane region" description="Helical" evidence="1">
    <location>
        <begin position="148"/>
        <end position="169"/>
    </location>
</feature>
<sequence length="257" mass="30134">MNQLHRLTAIFCCVKGMHYTHSQKKYLTRLYILSVLMAVFQAYAQAELNMIRTWFSICLIIYILDMKEKNPERYKWTLCAYIIYQVFACIINAILVFQSSAYSETFFIYLFPALMGSIFALDGGLVYVTVGLVIYLFQDDKVKLSVSYSLGVAAYTFLMAYPVIPAVLFRIRQFFPFGDIISDVFTYLLEAIIGIEPMQMSSDLLHESYQWMMIFALPFVLLYNEKKGHNLKWFFYIFYPVHIILFWFISHKVFGLA</sequence>
<evidence type="ECO:0008006" key="4">
    <source>
        <dbReference type="Google" id="ProtNLM"/>
    </source>
</evidence>
<evidence type="ECO:0000313" key="3">
    <source>
        <dbReference type="Proteomes" id="UP000593601"/>
    </source>
</evidence>